<keyword evidence="2" id="KW-1185">Reference proteome</keyword>
<organism evidence="1 2">
    <name type="scientific">Pseudoalteromonas amylolytica</name>
    <dbReference type="NCBI Taxonomy" id="1859457"/>
    <lineage>
        <taxon>Bacteria</taxon>
        <taxon>Pseudomonadati</taxon>
        <taxon>Pseudomonadota</taxon>
        <taxon>Gammaproteobacteria</taxon>
        <taxon>Alteromonadales</taxon>
        <taxon>Pseudoalteromonadaceae</taxon>
        <taxon>Pseudoalteromonas</taxon>
    </lineage>
</organism>
<reference evidence="1 2" key="1">
    <citation type="submission" date="2016-09" db="EMBL/GenBank/DDBJ databases">
        <title>Pseudoalteromonas amylolytica sp. nov., isolated from the surface seawater.</title>
        <authorList>
            <person name="Wu Y.-H."/>
            <person name="Cheng H."/>
            <person name="Jin X.-B."/>
            <person name="Wang C.-S."/>
            <person name="Xu X.-W."/>
        </authorList>
    </citation>
    <scope>NUCLEOTIDE SEQUENCE [LARGE SCALE GENOMIC DNA]</scope>
    <source>
        <strain evidence="1 2">JW1</strain>
    </source>
</reference>
<dbReference type="EMBL" id="MKJU01000004">
    <property type="protein sequence ID" value="OHU93163.1"/>
    <property type="molecule type" value="Genomic_DNA"/>
</dbReference>
<dbReference type="Proteomes" id="UP000179786">
    <property type="component" value="Unassembled WGS sequence"/>
</dbReference>
<name>A0A1S1N0J9_9GAMM</name>
<dbReference type="RefSeq" id="WP_070982868.1">
    <property type="nucleotide sequence ID" value="NZ_MKJU01000004.1"/>
</dbReference>
<proteinExistence type="predicted"/>
<evidence type="ECO:0000313" key="2">
    <source>
        <dbReference type="Proteomes" id="UP000179786"/>
    </source>
</evidence>
<dbReference type="OrthoDB" id="6292034at2"/>
<gene>
    <name evidence="1" type="ORF">BET10_02340</name>
</gene>
<evidence type="ECO:0000313" key="1">
    <source>
        <dbReference type="EMBL" id="OHU93163.1"/>
    </source>
</evidence>
<accession>A0A1S1N0J9</accession>
<sequence>MQPILIFIVLMIIAMALAVGMIVQGHGCNRAECWLRSFFIKGEPEEQVPEKIQNTAYYLMLELGDLLEGEKDMDQYYGVKTVFNHVSALRAETLGYNNTKVPLRPDETPSYLKVVK</sequence>
<protein>
    <submittedName>
        <fullName evidence="1">Uncharacterized protein</fullName>
    </submittedName>
</protein>
<dbReference type="AlphaFoldDB" id="A0A1S1N0J9"/>
<comment type="caution">
    <text evidence="1">The sequence shown here is derived from an EMBL/GenBank/DDBJ whole genome shotgun (WGS) entry which is preliminary data.</text>
</comment>